<gene>
    <name evidence="6" type="ORF">L596_021069</name>
</gene>
<evidence type="ECO:0000259" key="5">
    <source>
        <dbReference type="Pfam" id="PF13193"/>
    </source>
</evidence>
<dbReference type="InterPro" id="IPR000873">
    <property type="entry name" value="AMP-dep_synth/lig_dom"/>
</dbReference>
<dbReference type="SUPFAM" id="SSF56801">
    <property type="entry name" value="Acetyl-CoA synthetase-like"/>
    <property type="match status" value="1"/>
</dbReference>
<dbReference type="PANTHER" id="PTHR24096">
    <property type="entry name" value="LONG-CHAIN-FATTY-ACID--COA LIGASE"/>
    <property type="match status" value="1"/>
</dbReference>
<dbReference type="PROSITE" id="PS00455">
    <property type="entry name" value="AMP_BINDING"/>
    <property type="match status" value="1"/>
</dbReference>
<evidence type="ECO:0000256" key="3">
    <source>
        <dbReference type="ARBA" id="ARBA00023140"/>
    </source>
</evidence>
<feature type="domain" description="AMP-dependent synthetase/ligase" evidence="4">
    <location>
        <begin position="30"/>
        <end position="391"/>
    </location>
</feature>
<dbReference type="Gene3D" id="3.40.50.12780">
    <property type="entry name" value="N-terminal domain of ligase-like"/>
    <property type="match status" value="1"/>
</dbReference>
<keyword evidence="3" id="KW-0576">Peroxisome</keyword>
<dbReference type="STRING" id="34508.A0A4U5MVF2"/>
<dbReference type="Pfam" id="PF13193">
    <property type="entry name" value="AMP-binding_C"/>
    <property type="match status" value="1"/>
</dbReference>
<dbReference type="InterPro" id="IPR042099">
    <property type="entry name" value="ANL_N_sf"/>
</dbReference>
<dbReference type="FunFam" id="3.30.300.30:FF:000007">
    <property type="entry name" value="4-coumarate--CoA ligase 2"/>
    <property type="match status" value="1"/>
</dbReference>
<keyword evidence="7" id="KW-1185">Reference proteome</keyword>
<dbReference type="Gene3D" id="3.30.300.30">
    <property type="match status" value="1"/>
</dbReference>
<dbReference type="PANTHER" id="PTHR24096:SF422">
    <property type="entry name" value="BCDNA.GH02901"/>
    <property type="match status" value="1"/>
</dbReference>
<accession>A0A4U5MVF2</accession>
<reference evidence="6 7" key="1">
    <citation type="journal article" date="2015" name="Genome Biol.">
        <title>Comparative genomics of Steinernema reveals deeply conserved gene regulatory networks.</title>
        <authorList>
            <person name="Dillman A.R."/>
            <person name="Macchietto M."/>
            <person name="Porter C.F."/>
            <person name="Rogers A."/>
            <person name="Williams B."/>
            <person name="Antoshechkin I."/>
            <person name="Lee M.M."/>
            <person name="Goodwin Z."/>
            <person name="Lu X."/>
            <person name="Lewis E.E."/>
            <person name="Goodrich-Blair H."/>
            <person name="Stock S.P."/>
            <person name="Adams B.J."/>
            <person name="Sternberg P.W."/>
            <person name="Mortazavi A."/>
        </authorList>
    </citation>
    <scope>NUCLEOTIDE SEQUENCE [LARGE SCALE GENOMIC DNA]</scope>
    <source>
        <strain evidence="6 7">ALL</strain>
    </source>
</reference>
<reference evidence="6 7" key="2">
    <citation type="journal article" date="2019" name="G3 (Bethesda)">
        <title>Hybrid Assembly of the Genome of the Entomopathogenic Nematode Steinernema carpocapsae Identifies the X-Chromosome.</title>
        <authorList>
            <person name="Serra L."/>
            <person name="Macchietto M."/>
            <person name="Macias-Munoz A."/>
            <person name="McGill C.J."/>
            <person name="Rodriguez I.M."/>
            <person name="Rodriguez B."/>
            <person name="Murad R."/>
            <person name="Mortazavi A."/>
        </authorList>
    </citation>
    <scope>NUCLEOTIDE SEQUENCE [LARGE SCALE GENOMIC DNA]</scope>
    <source>
        <strain evidence="6 7">ALL</strain>
    </source>
</reference>
<sequence>MALKSEFAPISLPTEAYGETALNALWAAFVEEPEKPIFVDSEDYSKSVTFKTVYFQSLAVSSYLDKINFRHGDVACLVMPNCFEYFPISTGIALIGGTSSGASYMFTEYGSLDRVLNVAKRCPFIKKIVASSESQDIREFPFGVTNIKDVFSTQPNVNRQKIDINLDRDICILPYSSGTTGVPKGVMLTHRNFGTMMKIYLSHFEYHINQLIYAHSKPQDDVYICTGPMYHVAGWSLLNLAVLMGQTCVIFNKFSPHSFCKAVQVFKPKVLRTVPPIVVLLAKSSIVDRYDLSSIKLVAVGAAPTGKELCEDLMKRHPTIRYVTQGYGMTETTTACHLHVLLEDDQKFGNSGKVANNMEMMIWDPETKKELQQFEKGEICLRGPLVMLGYLNRPEATAQSIDDHGWLHTGDIDYVDKEGFLYVVDRLKELIKVKGLQVPPAELEDLLLTHPEIADAGVVGILDDRDGEHPIAFVVTKNENLTEKEVQDFVKDRVAKYKQLIGGVVFIKEIPKSAAGKILRRYLKDEAIMFKNAREKSHL</sequence>
<dbReference type="EMBL" id="AZBU02000006">
    <property type="protein sequence ID" value="TKR73801.1"/>
    <property type="molecule type" value="Genomic_DNA"/>
</dbReference>
<dbReference type="InterPro" id="IPR045851">
    <property type="entry name" value="AMP-bd_C_sf"/>
</dbReference>
<evidence type="ECO:0000313" key="7">
    <source>
        <dbReference type="Proteomes" id="UP000298663"/>
    </source>
</evidence>
<dbReference type="InterPro" id="IPR025110">
    <property type="entry name" value="AMP-bd_C"/>
</dbReference>
<proteinExistence type="inferred from homology"/>
<feature type="domain" description="AMP-binding enzyme C-terminal" evidence="5">
    <location>
        <begin position="442"/>
        <end position="517"/>
    </location>
</feature>
<dbReference type="GO" id="GO:0016405">
    <property type="term" value="F:CoA-ligase activity"/>
    <property type="evidence" value="ECO:0007669"/>
    <property type="project" value="TreeGrafter"/>
</dbReference>
<organism evidence="6 7">
    <name type="scientific">Steinernema carpocapsae</name>
    <name type="common">Entomopathogenic nematode</name>
    <dbReference type="NCBI Taxonomy" id="34508"/>
    <lineage>
        <taxon>Eukaryota</taxon>
        <taxon>Metazoa</taxon>
        <taxon>Ecdysozoa</taxon>
        <taxon>Nematoda</taxon>
        <taxon>Chromadorea</taxon>
        <taxon>Rhabditida</taxon>
        <taxon>Tylenchina</taxon>
        <taxon>Panagrolaimomorpha</taxon>
        <taxon>Strongyloidoidea</taxon>
        <taxon>Steinernematidae</taxon>
        <taxon>Steinernema</taxon>
    </lineage>
</organism>
<comment type="subcellular location">
    <subcellularLocation>
        <location evidence="1">Peroxisome</location>
    </subcellularLocation>
</comment>
<evidence type="ECO:0000256" key="1">
    <source>
        <dbReference type="ARBA" id="ARBA00004275"/>
    </source>
</evidence>
<dbReference type="CDD" id="cd05911">
    <property type="entry name" value="Firefly_Luc_like"/>
    <property type="match status" value="1"/>
</dbReference>
<evidence type="ECO:0000259" key="4">
    <source>
        <dbReference type="Pfam" id="PF00501"/>
    </source>
</evidence>
<dbReference type="InterPro" id="IPR020845">
    <property type="entry name" value="AMP-binding_CS"/>
</dbReference>
<dbReference type="Pfam" id="PF00501">
    <property type="entry name" value="AMP-binding"/>
    <property type="match status" value="1"/>
</dbReference>
<protein>
    <submittedName>
        <fullName evidence="6">Uncharacterized protein</fullName>
    </submittedName>
</protein>
<evidence type="ECO:0000313" key="6">
    <source>
        <dbReference type="EMBL" id="TKR73801.1"/>
    </source>
</evidence>
<comment type="caution">
    <text evidence="6">The sequence shown here is derived from an EMBL/GenBank/DDBJ whole genome shotgun (WGS) entry which is preliminary data.</text>
</comment>
<dbReference type="AlphaFoldDB" id="A0A4U5MVF2"/>
<dbReference type="OrthoDB" id="10253869at2759"/>
<comment type="similarity">
    <text evidence="2">Belongs to the ATP-dependent AMP-binding enzyme family.</text>
</comment>
<name>A0A4U5MVF2_STECR</name>
<dbReference type="GO" id="GO:0005777">
    <property type="term" value="C:peroxisome"/>
    <property type="evidence" value="ECO:0007669"/>
    <property type="project" value="UniProtKB-SubCell"/>
</dbReference>
<dbReference type="Proteomes" id="UP000298663">
    <property type="component" value="Unassembled WGS sequence"/>
</dbReference>
<evidence type="ECO:0000256" key="2">
    <source>
        <dbReference type="ARBA" id="ARBA00006432"/>
    </source>
</evidence>